<protein>
    <submittedName>
        <fullName evidence="4">E3 ubiquitin-protein ligase TRIM71-like</fullName>
    </submittedName>
</protein>
<keyword evidence="3" id="KW-1185">Reference proteome</keyword>
<dbReference type="InterPro" id="IPR050952">
    <property type="entry name" value="TRIM-NHL_E3_ligases"/>
</dbReference>
<dbReference type="SUPFAM" id="SSF101898">
    <property type="entry name" value="NHL repeat"/>
    <property type="match status" value="1"/>
</dbReference>
<dbReference type="InterPro" id="IPR011042">
    <property type="entry name" value="6-blade_b-propeller_TolB-like"/>
</dbReference>
<dbReference type="GO" id="GO:0043161">
    <property type="term" value="P:proteasome-mediated ubiquitin-dependent protein catabolic process"/>
    <property type="evidence" value="ECO:0007669"/>
    <property type="project" value="TreeGrafter"/>
</dbReference>
<dbReference type="OrthoDB" id="27136at2759"/>
<proteinExistence type="predicted"/>
<keyword evidence="1" id="KW-0677">Repeat</keyword>
<dbReference type="AlphaFoldDB" id="A0A6P4Y660"/>
<evidence type="ECO:0000256" key="1">
    <source>
        <dbReference type="ARBA" id="ARBA00022737"/>
    </source>
</evidence>
<sequence>MSPLVGRGEGPGQFRPAGGLAVSSTNEIFVADEHNKRIQVFSMKGGFLRSFPTGNMKPQAVCMGNNDTLWVASYPRRASDYGHAIQQYSKEGSVLAKFKCNDTRLCSIAWHKFSGRIILSLKKLSARAHLSTAWLSPTYTQTEATPWLTCDMTGFGSKGSKFVVPQFVTVDKNGNIFIADSIKNHVEKYDKNGVYLSSFGSKGTGAGNLYNPSGICVDSLGRVIVADTGNSRVEMFTAEGEHIRTIAYINQPTHVATGGEGQLVLTHGKFVTILPKY</sequence>
<dbReference type="Pfam" id="PF01436">
    <property type="entry name" value="NHL"/>
    <property type="match status" value="2"/>
</dbReference>
<evidence type="ECO:0000313" key="4">
    <source>
        <dbReference type="RefSeq" id="XP_019614197.1"/>
    </source>
</evidence>
<organism evidence="3 4">
    <name type="scientific">Branchiostoma belcheri</name>
    <name type="common">Amphioxus</name>
    <dbReference type="NCBI Taxonomy" id="7741"/>
    <lineage>
        <taxon>Eukaryota</taxon>
        <taxon>Metazoa</taxon>
        <taxon>Chordata</taxon>
        <taxon>Cephalochordata</taxon>
        <taxon>Leptocardii</taxon>
        <taxon>Amphioxiformes</taxon>
        <taxon>Branchiostomatidae</taxon>
        <taxon>Branchiostoma</taxon>
    </lineage>
</organism>
<dbReference type="InterPro" id="IPR001258">
    <property type="entry name" value="NHL_repeat"/>
</dbReference>
<dbReference type="KEGG" id="bbel:109462144"/>
<dbReference type="PROSITE" id="PS51125">
    <property type="entry name" value="NHL"/>
    <property type="match status" value="2"/>
</dbReference>
<dbReference type="PANTHER" id="PTHR24104">
    <property type="entry name" value="E3 UBIQUITIN-PROTEIN LIGASE NHLRC1-RELATED"/>
    <property type="match status" value="1"/>
</dbReference>
<evidence type="ECO:0000313" key="3">
    <source>
        <dbReference type="Proteomes" id="UP000515135"/>
    </source>
</evidence>
<dbReference type="GO" id="GO:0061630">
    <property type="term" value="F:ubiquitin protein ligase activity"/>
    <property type="evidence" value="ECO:0007669"/>
    <property type="project" value="TreeGrafter"/>
</dbReference>
<dbReference type="Gene3D" id="2.120.10.30">
    <property type="entry name" value="TolB, C-terminal domain"/>
    <property type="match status" value="2"/>
</dbReference>
<name>A0A6P4Y660_BRABE</name>
<dbReference type="GeneID" id="109462144"/>
<accession>A0A6P4Y660</accession>
<dbReference type="CDD" id="cd05819">
    <property type="entry name" value="NHL"/>
    <property type="match status" value="1"/>
</dbReference>
<feature type="repeat" description="NHL" evidence="2">
    <location>
        <begin position="196"/>
        <end position="239"/>
    </location>
</feature>
<dbReference type="PANTHER" id="PTHR24104:SF50">
    <property type="entry name" value="SMP-30_GLUCONOLACTONASE_LRE-LIKE REGION DOMAIN-CONTAINING PROTEIN"/>
    <property type="match status" value="1"/>
</dbReference>
<dbReference type="GO" id="GO:0000209">
    <property type="term" value="P:protein polyubiquitination"/>
    <property type="evidence" value="ECO:0007669"/>
    <property type="project" value="TreeGrafter"/>
</dbReference>
<reference evidence="4" key="1">
    <citation type="submission" date="2025-08" db="UniProtKB">
        <authorList>
            <consortium name="RefSeq"/>
        </authorList>
    </citation>
    <scope>IDENTIFICATION</scope>
    <source>
        <tissue evidence="4">Gonad</tissue>
    </source>
</reference>
<dbReference type="Proteomes" id="UP000515135">
    <property type="component" value="Unplaced"/>
</dbReference>
<evidence type="ECO:0000256" key="2">
    <source>
        <dbReference type="PROSITE-ProRule" id="PRU00504"/>
    </source>
</evidence>
<dbReference type="RefSeq" id="XP_019614197.1">
    <property type="nucleotide sequence ID" value="XM_019758638.1"/>
</dbReference>
<gene>
    <name evidence="4" type="primary">LOC109462144</name>
</gene>
<feature type="repeat" description="NHL" evidence="2">
    <location>
        <begin position="1"/>
        <end position="44"/>
    </location>
</feature>